<organism evidence="5">
    <name type="scientific">Eutreptiella gymnastica</name>
    <dbReference type="NCBI Taxonomy" id="73025"/>
    <lineage>
        <taxon>Eukaryota</taxon>
        <taxon>Discoba</taxon>
        <taxon>Euglenozoa</taxon>
        <taxon>Euglenida</taxon>
        <taxon>Spirocuta</taxon>
        <taxon>Euglenophyceae</taxon>
        <taxon>Eutreptiales</taxon>
        <taxon>Eutreptiaceae</taxon>
        <taxon>Eutreptiella</taxon>
    </lineage>
</organism>
<dbReference type="EMBL" id="HBJA01152717">
    <property type="protein sequence ID" value="CAE0843271.1"/>
    <property type="molecule type" value="Transcribed_RNA"/>
</dbReference>
<feature type="domain" description="RRM" evidence="4">
    <location>
        <begin position="149"/>
        <end position="232"/>
    </location>
</feature>
<accession>A0A7S4GPT8</accession>
<evidence type="ECO:0000313" key="5">
    <source>
        <dbReference type="EMBL" id="CAE0843271.1"/>
    </source>
</evidence>
<proteinExistence type="predicted"/>
<evidence type="ECO:0000256" key="3">
    <source>
        <dbReference type="SAM" id="MobiDB-lite"/>
    </source>
</evidence>
<dbReference type="InterPro" id="IPR012677">
    <property type="entry name" value="Nucleotide-bd_a/b_plait_sf"/>
</dbReference>
<dbReference type="GO" id="GO:0003729">
    <property type="term" value="F:mRNA binding"/>
    <property type="evidence" value="ECO:0007669"/>
    <property type="project" value="TreeGrafter"/>
</dbReference>
<dbReference type="Gene3D" id="3.30.70.330">
    <property type="match status" value="2"/>
</dbReference>
<feature type="domain" description="RRM" evidence="4">
    <location>
        <begin position="233"/>
        <end position="311"/>
    </location>
</feature>
<dbReference type="InterPro" id="IPR050502">
    <property type="entry name" value="Euk_RNA-bind_prot"/>
</dbReference>
<dbReference type="CDD" id="cd00590">
    <property type="entry name" value="RRM_SF"/>
    <property type="match status" value="1"/>
</dbReference>
<keyword evidence="1 2" id="KW-0694">RNA-binding</keyword>
<feature type="region of interest" description="Disordered" evidence="3">
    <location>
        <begin position="35"/>
        <end position="71"/>
    </location>
</feature>
<name>A0A7S4GPT8_9EUGL</name>
<dbReference type="PANTHER" id="PTHR48025">
    <property type="entry name" value="OS02G0815200 PROTEIN"/>
    <property type="match status" value="1"/>
</dbReference>
<dbReference type="SUPFAM" id="SSF54928">
    <property type="entry name" value="RNA-binding domain, RBD"/>
    <property type="match status" value="1"/>
</dbReference>
<dbReference type="SMART" id="SM00360">
    <property type="entry name" value="RRM"/>
    <property type="match status" value="2"/>
</dbReference>
<gene>
    <name evidence="5" type="ORF">EGYM00163_LOCUS52261</name>
</gene>
<dbReference type="InterPro" id="IPR035979">
    <property type="entry name" value="RBD_domain_sf"/>
</dbReference>
<dbReference type="AlphaFoldDB" id="A0A7S4GPT8"/>
<dbReference type="InterPro" id="IPR000504">
    <property type="entry name" value="RRM_dom"/>
</dbReference>
<dbReference type="Pfam" id="PF00076">
    <property type="entry name" value="RRM_1"/>
    <property type="match status" value="2"/>
</dbReference>
<protein>
    <recommendedName>
        <fullName evidence="4">RRM domain-containing protein</fullName>
    </recommendedName>
</protein>
<evidence type="ECO:0000259" key="4">
    <source>
        <dbReference type="PROSITE" id="PS50102"/>
    </source>
</evidence>
<evidence type="ECO:0000256" key="1">
    <source>
        <dbReference type="ARBA" id="ARBA00022884"/>
    </source>
</evidence>
<dbReference type="PROSITE" id="PS50102">
    <property type="entry name" value="RRM"/>
    <property type="match status" value="2"/>
</dbReference>
<sequence length="318" mass="33234">MQSLQQSLRKLLELKSNGVITEEEYKTRRRHLVDQYVGQPSLPQKATGQKGADGGRGSAAKGAPGGNVTGRGFGKGMSAAANAGGGKSKGKGAGRGVGPVGMYPNPAAQMNLYAQGFGYPGYPGIAGTPMAFPPFPRKGTKDAKRAGSSTVKVQPVPAGTTKETLASTFSSFGEVASAVVKRGSPTYGYVNFTTAQAAQAAVDRGQVEIAGTWVQVTLGKKRKTLAVEAGPSNGIGLFNLPFSTTHDELHYMLEKYAGFQSVKMVQRKDTGQFKGYAFAYFATVENAVAAKAMLAGLTIGDQYVDVKFASQPNDATEA</sequence>
<feature type="compositionally biased region" description="Gly residues" evidence="3">
    <location>
        <begin position="51"/>
        <end position="71"/>
    </location>
</feature>
<dbReference type="PANTHER" id="PTHR48025:SF1">
    <property type="entry name" value="RRM DOMAIN-CONTAINING PROTEIN"/>
    <property type="match status" value="1"/>
</dbReference>
<evidence type="ECO:0000256" key="2">
    <source>
        <dbReference type="PROSITE-ProRule" id="PRU00176"/>
    </source>
</evidence>
<reference evidence="5" key="1">
    <citation type="submission" date="2021-01" db="EMBL/GenBank/DDBJ databases">
        <authorList>
            <person name="Corre E."/>
            <person name="Pelletier E."/>
            <person name="Niang G."/>
            <person name="Scheremetjew M."/>
            <person name="Finn R."/>
            <person name="Kale V."/>
            <person name="Holt S."/>
            <person name="Cochrane G."/>
            <person name="Meng A."/>
            <person name="Brown T."/>
            <person name="Cohen L."/>
        </authorList>
    </citation>
    <scope>NUCLEOTIDE SEQUENCE</scope>
    <source>
        <strain evidence="5">CCMP1594</strain>
    </source>
</reference>